<dbReference type="AlphaFoldDB" id="B0C2X0"/>
<reference evidence="1 2" key="1">
    <citation type="journal article" date="2008" name="Proc. Natl. Acad. Sci. U.S.A.">
        <title>Niche adaptation and genome expansion in the chlorophyll d-producing cyanobacterium Acaryochloris marina.</title>
        <authorList>
            <person name="Swingley W.D."/>
            <person name="Chen M."/>
            <person name="Cheung P.C."/>
            <person name="Conrad A.L."/>
            <person name="Dejesa L.C."/>
            <person name="Hao J."/>
            <person name="Honchak B.M."/>
            <person name="Karbach L.E."/>
            <person name="Kurdoglu A."/>
            <person name="Lahiri S."/>
            <person name="Mastrian S.D."/>
            <person name="Miyashita H."/>
            <person name="Page L."/>
            <person name="Ramakrishna P."/>
            <person name="Satoh S."/>
            <person name="Sattley W.M."/>
            <person name="Shimada Y."/>
            <person name="Taylor H.L."/>
            <person name="Tomo T."/>
            <person name="Tsuchiya T."/>
            <person name="Wang Z.T."/>
            <person name="Raymond J."/>
            <person name="Mimuro M."/>
            <person name="Blankenship R.E."/>
            <person name="Touchman J.W."/>
        </authorList>
    </citation>
    <scope>NUCLEOTIDE SEQUENCE [LARGE SCALE GENOMIC DNA]</scope>
    <source>
        <strain evidence="2">MBIC 11017</strain>
    </source>
</reference>
<protein>
    <submittedName>
        <fullName evidence="1">Uncharacterized protein</fullName>
    </submittedName>
</protein>
<dbReference type="Proteomes" id="UP000000268">
    <property type="component" value="Chromosome"/>
</dbReference>
<organism evidence="1 2">
    <name type="scientific">Acaryochloris marina (strain MBIC 11017)</name>
    <dbReference type="NCBI Taxonomy" id="329726"/>
    <lineage>
        <taxon>Bacteria</taxon>
        <taxon>Bacillati</taxon>
        <taxon>Cyanobacteriota</taxon>
        <taxon>Cyanophyceae</taxon>
        <taxon>Acaryochloridales</taxon>
        <taxon>Acaryochloridaceae</taxon>
        <taxon>Acaryochloris</taxon>
    </lineage>
</organism>
<accession>B0C2X0</accession>
<sequence>MSNSHSIPVLELGANEFIGAALLVPAFTSNLSTWWLTISNEGLITQQVRQKQPPKYNGEIITLKRQLSSSQLASICKTLNAIGFFEFGDEYSCGWTGLEQTKLVVRIVDKVKAVLSYGPHAAAQEGDKHMQGYVKLWDEIEDLAPFDPDADY</sequence>
<gene>
    <name evidence="1" type="ordered locus">AM1_1147</name>
</gene>
<evidence type="ECO:0000313" key="1">
    <source>
        <dbReference type="EMBL" id="ABW26186.1"/>
    </source>
</evidence>
<dbReference type="RefSeq" id="WP_012161736.1">
    <property type="nucleotide sequence ID" value="NC_009925.1"/>
</dbReference>
<dbReference type="EMBL" id="CP000828">
    <property type="protein sequence ID" value="ABW26186.1"/>
    <property type="molecule type" value="Genomic_DNA"/>
</dbReference>
<keyword evidence="2" id="KW-1185">Reference proteome</keyword>
<dbReference type="HOGENOM" id="CLU_1718325_0_0_3"/>
<dbReference type="OrthoDB" id="9880807at2"/>
<name>B0C2X0_ACAM1</name>
<dbReference type="KEGG" id="amr:AM1_1147"/>
<proteinExistence type="predicted"/>
<evidence type="ECO:0000313" key="2">
    <source>
        <dbReference type="Proteomes" id="UP000000268"/>
    </source>
</evidence>